<keyword evidence="2" id="KW-1185">Reference proteome</keyword>
<dbReference type="EMBL" id="JASBWS010000067">
    <property type="protein sequence ID" value="KAJ9101981.1"/>
    <property type="molecule type" value="Genomic_DNA"/>
</dbReference>
<accession>A0ACC2VTM2</accession>
<evidence type="ECO:0000313" key="1">
    <source>
        <dbReference type="EMBL" id="KAJ9101981.1"/>
    </source>
</evidence>
<gene>
    <name evidence="1" type="ORF">QFC20_005130</name>
</gene>
<proteinExistence type="predicted"/>
<reference evidence="1" key="1">
    <citation type="submission" date="2023-04" db="EMBL/GenBank/DDBJ databases">
        <title>Draft Genome sequencing of Naganishia species isolated from polar environments using Oxford Nanopore Technology.</title>
        <authorList>
            <person name="Leo P."/>
            <person name="Venkateswaran K."/>
        </authorList>
    </citation>
    <scope>NUCLEOTIDE SEQUENCE</scope>
    <source>
        <strain evidence="1">MNA-CCFEE 5262</strain>
    </source>
</reference>
<dbReference type="Proteomes" id="UP001230649">
    <property type="component" value="Unassembled WGS sequence"/>
</dbReference>
<organism evidence="1 2">
    <name type="scientific">Naganishia adeliensis</name>
    <dbReference type="NCBI Taxonomy" id="92952"/>
    <lineage>
        <taxon>Eukaryota</taxon>
        <taxon>Fungi</taxon>
        <taxon>Dikarya</taxon>
        <taxon>Basidiomycota</taxon>
        <taxon>Agaricomycotina</taxon>
        <taxon>Tremellomycetes</taxon>
        <taxon>Filobasidiales</taxon>
        <taxon>Filobasidiaceae</taxon>
        <taxon>Naganishia</taxon>
    </lineage>
</organism>
<protein>
    <submittedName>
        <fullName evidence="1">Uncharacterized protein</fullName>
    </submittedName>
</protein>
<name>A0ACC2VTM2_9TREE</name>
<sequence>MAPAAAKADGVPGNAPNQSATQETNAGRKGKKRLAPDTPNSVDDNPKRLRSVDHATPQVEDKDGTPAHTPTANDQDVINNRKQAHDFVKQAMKAVTTAKDETGRQMSLEFRHLPDKNLFIDYYEVSVLILLVIRLPVSLDTIRAKSSHFDKFIKQYEKTKDPEAKKALLQQEYEGYADWKAAEHDFDMMWRNAKRYNVKGAQIYEDAQKLHKLTKTLSEEFARKLSGAEELPLSSSGSSVIRVPNTVYKQVKQGMKMIEAAKSLEGDRSAVEFFHELPDETQYADYYQLIQHPISLAEINIKMQQRAYTGIDQWIRDVTLMCDNAMQYNIDGSLVYRDAEAINNELKRVVQAYHDASGEDGTEQPASTAASTPVPGSSSGTKIKLNLSGMKEARPSVQSATRPSKDRIIRLKRPSLPERTVSREIVASLPQFDESEKATWAATLTAKQTEELLHLLKEQEDPTRPLTSGRTTGLGNNDVPQNPLAVQSSLPTQPIAGSSSTPPQPTPNVPAAIAPLHTAQAQAPGRTPLSAGATAPLPSPSASVPQPSIPPPLQKQGQAAISLSSVSAVPQPTQTPVTTAPTAPPSRSALSSLYASISIPAPVPMPPNHWAALFRPKQPAYHLPLIRYFSFTYDFGMPKADQPLSQSRTDWQNTIKLKNMRGITSHIVAISRTTRNVEITAFLEEGYYTLDPLALNGRLEPIGHQGSATIHDTLSYAPLPELSLECNGKTPKGELVHPGGNVAKRPIAHKWSFSVDPAIVNFVIEVHVKRAAEKPDGTKNPVRQEVKETCMIFVNRQ</sequence>
<comment type="caution">
    <text evidence="1">The sequence shown here is derived from an EMBL/GenBank/DDBJ whole genome shotgun (WGS) entry which is preliminary data.</text>
</comment>
<evidence type="ECO:0000313" key="2">
    <source>
        <dbReference type="Proteomes" id="UP001230649"/>
    </source>
</evidence>